<dbReference type="CDD" id="cd02022">
    <property type="entry name" value="DPCK"/>
    <property type="match status" value="1"/>
</dbReference>
<comment type="pathway">
    <text evidence="3">Cofactor biosynthesis; coenzyme A biosynthesis; CoA from (R)-pantothenate: step 5/5.</text>
</comment>
<comment type="caution">
    <text evidence="5">The sequence shown here is derived from an EMBL/GenBank/DDBJ whole genome shotgun (WGS) entry which is preliminary data.</text>
</comment>
<keyword evidence="6" id="KW-1185">Reference proteome</keyword>
<name>A0ABU1FVZ4_9MICC</name>
<proteinExistence type="inferred from homology"/>
<dbReference type="InterPro" id="IPR001977">
    <property type="entry name" value="Depp_CoAkinase"/>
</dbReference>
<gene>
    <name evidence="3 5" type="primary">coaE</name>
    <name evidence="5" type="ORF">RH857_11005</name>
</gene>
<comment type="catalytic activity">
    <reaction evidence="3">
        <text>3'-dephospho-CoA + ATP = ADP + CoA + H(+)</text>
        <dbReference type="Rhea" id="RHEA:18245"/>
        <dbReference type="ChEBI" id="CHEBI:15378"/>
        <dbReference type="ChEBI" id="CHEBI:30616"/>
        <dbReference type="ChEBI" id="CHEBI:57287"/>
        <dbReference type="ChEBI" id="CHEBI:57328"/>
        <dbReference type="ChEBI" id="CHEBI:456216"/>
        <dbReference type="EC" id="2.7.1.24"/>
    </reaction>
</comment>
<dbReference type="InterPro" id="IPR027417">
    <property type="entry name" value="P-loop_NTPase"/>
</dbReference>
<evidence type="ECO:0000256" key="4">
    <source>
        <dbReference type="NCBIfam" id="TIGR00152"/>
    </source>
</evidence>
<organism evidence="5 6">
    <name type="scientific">Nesterenkonia flava</name>
    <dbReference type="NCBI Taxonomy" id="469799"/>
    <lineage>
        <taxon>Bacteria</taxon>
        <taxon>Bacillati</taxon>
        <taxon>Actinomycetota</taxon>
        <taxon>Actinomycetes</taxon>
        <taxon>Micrococcales</taxon>
        <taxon>Micrococcaceae</taxon>
        <taxon>Nesterenkonia</taxon>
    </lineage>
</organism>
<dbReference type="NCBIfam" id="NF002879">
    <property type="entry name" value="PRK03333.1"/>
    <property type="match status" value="1"/>
</dbReference>
<evidence type="ECO:0000313" key="6">
    <source>
        <dbReference type="Proteomes" id="UP001260872"/>
    </source>
</evidence>
<evidence type="ECO:0000256" key="3">
    <source>
        <dbReference type="HAMAP-Rule" id="MF_00376"/>
    </source>
</evidence>
<dbReference type="Gene3D" id="3.40.50.300">
    <property type="entry name" value="P-loop containing nucleotide triphosphate hydrolases"/>
    <property type="match status" value="1"/>
</dbReference>
<sequence length="209" mass="22316">MGDVLSVGLTGGIASGKSAVSARMAERGAAVIDADLLARQVLEPGSEGLAEVVRAFGGGVLHPDGSLNRPELGRIVFADDDARERLNAIVHPRVRAQAARLRQAAAADAGAGGAVVVEDIPLLVETGQQDRFDVVVVVQAPAETRIRRMMERRGMSRQEAESRIASQATDAERAAVADVLLENSGTLEELQARVDELMVNLHQRLRREE</sequence>
<dbReference type="Pfam" id="PF01121">
    <property type="entry name" value="CoaE"/>
    <property type="match status" value="1"/>
</dbReference>
<keyword evidence="3" id="KW-0173">Coenzyme A biosynthesis</keyword>
<evidence type="ECO:0000256" key="1">
    <source>
        <dbReference type="ARBA" id="ARBA00022741"/>
    </source>
</evidence>
<dbReference type="PANTHER" id="PTHR10695">
    <property type="entry name" value="DEPHOSPHO-COA KINASE-RELATED"/>
    <property type="match status" value="1"/>
</dbReference>
<protein>
    <recommendedName>
        <fullName evidence="3 4">Dephospho-CoA kinase</fullName>
        <ecNumber evidence="3 4">2.7.1.24</ecNumber>
    </recommendedName>
    <alternativeName>
        <fullName evidence="3">Dephosphocoenzyme A kinase</fullName>
    </alternativeName>
</protein>
<comment type="similarity">
    <text evidence="3">Belongs to the CoaE family.</text>
</comment>
<dbReference type="GO" id="GO:0004140">
    <property type="term" value="F:dephospho-CoA kinase activity"/>
    <property type="evidence" value="ECO:0007669"/>
    <property type="project" value="UniProtKB-EC"/>
</dbReference>
<accession>A0ABU1FVZ4</accession>
<dbReference type="NCBIfam" id="TIGR00152">
    <property type="entry name" value="dephospho-CoA kinase"/>
    <property type="match status" value="1"/>
</dbReference>
<keyword evidence="2 3" id="KW-0067">ATP-binding</keyword>
<comment type="function">
    <text evidence="3">Catalyzes the phosphorylation of the 3'-hydroxyl group of dephosphocoenzyme A to form coenzyme A.</text>
</comment>
<dbReference type="HAMAP" id="MF_00376">
    <property type="entry name" value="Dephospho_CoA_kinase"/>
    <property type="match status" value="1"/>
</dbReference>
<dbReference type="Proteomes" id="UP001260872">
    <property type="component" value="Unassembled WGS sequence"/>
</dbReference>
<dbReference type="PANTHER" id="PTHR10695:SF46">
    <property type="entry name" value="BIFUNCTIONAL COENZYME A SYNTHASE-RELATED"/>
    <property type="match status" value="1"/>
</dbReference>
<keyword evidence="1 3" id="KW-0547">Nucleotide-binding</keyword>
<feature type="binding site" evidence="3">
    <location>
        <begin position="14"/>
        <end position="19"/>
    </location>
    <ligand>
        <name>ATP</name>
        <dbReference type="ChEBI" id="CHEBI:30616"/>
    </ligand>
</feature>
<keyword evidence="3" id="KW-0963">Cytoplasm</keyword>
<dbReference type="EC" id="2.7.1.24" evidence="3 4"/>
<dbReference type="EMBL" id="JAVKGT010000031">
    <property type="protein sequence ID" value="MDR5712650.1"/>
    <property type="molecule type" value="Genomic_DNA"/>
</dbReference>
<keyword evidence="3 5" id="KW-0418">Kinase</keyword>
<reference evidence="6" key="1">
    <citation type="submission" date="2023-07" db="EMBL/GenBank/DDBJ databases">
        <title>Description of three actinobacteria isolated from air of manufacturing shop in a pharmaceutical factory.</title>
        <authorList>
            <person name="Zhang D.-F."/>
        </authorList>
    </citation>
    <scope>NUCLEOTIDE SEQUENCE [LARGE SCALE GENOMIC DNA]</scope>
    <source>
        <strain evidence="6">CCTCC AB 207010</strain>
    </source>
</reference>
<keyword evidence="3 5" id="KW-0808">Transferase</keyword>
<evidence type="ECO:0000256" key="2">
    <source>
        <dbReference type="ARBA" id="ARBA00022840"/>
    </source>
</evidence>
<dbReference type="PROSITE" id="PS51219">
    <property type="entry name" value="DPCK"/>
    <property type="match status" value="1"/>
</dbReference>
<comment type="subcellular location">
    <subcellularLocation>
        <location evidence="3">Cytoplasm</location>
    </subcellularLocation>
</comment>
<dbReference type="SUPFAM" id="SSF52540">
    <property type="entry name" value="P-loop containing nucleoside triphosphate hydrolases"/>
    <property type="match status" value="1"/>
</dbReference>
<evidence type="ECO:0000313" key="5">
    <source>
        <dbReference type="EMBL" id="MDR5712650.1"/>
    </source>
</evidence>
<dbReference type="RefSeq" id="WP_310538019.1">
    <property type="nucleotide sequence ID" value="NZ_BAAAOC010000080.1"/>
</dbReference>